<comment type="caution">
    <text evidence="1">The sequence shown here is derived from an EMBL/GenBank/DDBJ whole genome shotgun (WGS) entry which is preliminary data.</text>
</comment>
<dbReference type="Proteomes" id="UP000248806">
    <property type="component" value="Unassembled WGS sequence"/>
</dbReference>
<reference evidence="1 2" key="1">
    <citation type="submission" date="2018-06" db="EMBL/GenBank/DDBJ databases">
        <title>Genomic Encyclopedia of Archaeal and Bacterial Type Strains, Phase II (KMG-II): from individual species to whole genera.</title>
        <authorList>
            <person name="Goeker M."/>
        </authorList>
    </citation>
    <scope>NUCLEOTIDE SEQUENCE [LARGE SCALE GENOMIC DNA]</scope>
    <source>
        <strain evidence="1 2">ATCC BAA-1881</strain>
    </source>
</reference>
<evidence type="ECO:0000313" key="2">
    <source>
        <dbReference type="Proteomes" id="UP000248806"/>
    </source>
</evidence>
<gene>
    <name evidence="1" type="ORF">EI42_06156</name>
</gene>
<dbReference type="EMBL" id="QKUF01000050">
    <property type="protein sequence ID" value="PZW19218.1"/>
    <property type="molecule type" value="Genomic_DNA"/>
</dbReference>
<keyword evidence="2" id="KW-1185">Reference proteome</keyword>
<feature type="non-terminal residue" evidence="1">
    <location>
        <position position="1"/>
    </location>
</feature>
<protein>
    <submittedName>
        <fullName evidence="1">Uncharacterized protein</fullName>
    </submittedName>
</protein>
<organism evidence="1 2">
    <name type="scientific">Thermosporothrix hazakensis</name>
    <dbReference type="NCBI Taxonomy" id="644383"/>
    <lineage>
        <taxon>Bacteria</taxon>
        <taxon>Bacillati</taxon>
        <taxon>Chloroflexota</taxon>
        <taxon>Ktedonobacteria</taxon>
        <taxon>Ktedonobacterales</taxon>
        <taxon>Thermosporotrichaceae</taxon>
        <taxon>Thermosporothrix</taxon>
    </lineage>
</organism>
<name>A0A326U5U9_THEHA</name>
<sequence>NRNPPSSFPFPFPPLDDLPAPSASSQDAPHILLLKKRPLLPLCALVLAILPRSTTPVASTHPLSLPRPCMLPSPHCSSSFRCAILPTSLAELHPSPPRELPLSPAQTFLSSWPHSSPAPHTLRLHAPVLAQEAPHTSLERRCPLSRTHQDRFVSFLCLSSPHHQHEDRHKTHTKRTQKELTAFSFHHCNHSPHNTPASLHL</sequence>
<accession>A0A326U5U9</accession>
<dbReference type="AlphaFoldDB" id="A0A326U5U9"/>
<proteinExistence type="predicted"/>
<evidence type="ECO:0000313" key="1">
    <source>
        <dbReference type="EMBL" id="PZW19218.1"/>
    </source>
</evidence>